<dbReference type="AlphaFoldDB" id="A0A7G1NCL1"/>
<evidence type="ECO:0000313" key="2">
    <source>
        <dbReference type="EMBL" id="BCL20471.1"/>
    </source>
</evidence>
<protein>
    <submittedName>
        <fullName evidence="2">Uncharacterized protein</fullName>
    </submittedName>
</protein>
<dbReference type="RefSeq" id="WP_190898761.1">
    <property type="nucleotide sequence ID" value="NZ_AP023439.1"/>
</dbReference>
<organism evidence="2 3">
    <name type="scientific">Streptomyces tuirus</name>
    <dbReference type="NCBI Taxonomy" id="68278"/>
    <lineage>
        <taxon>Bacteria</taxon>
        <taxon>Bacillati</taxon>
        <taxon>Actinomycetota</taxon>
        <taxon>Actinomycetes</taxon>
        <taxon>Kitasatosporales</taxon>
        <taxon>Streptomycetaceae</taxon>
        <taxon>Streptomyces</taxon>
    </lineage>
</organism>
<evidence type="ECO:0000256" key="1">
    <source>
        <dbReference type="SAM" id="SignalP"/>
    </source>
</evidence>
<dbReference type="EMBL" id="AP023439">
    <property type="protein sequence ID" value="BCL20471.1"/>
    <property type="molecule type" value="Genomic_DNA"/>
</dbReference>
<proteinExistence type="predicted"/>
<gene>
    <name evidence="2" type="ORF">GCM10017668_23140</name>
</gene>
<name>A0A7G1NCL1_9ACTN</name>
<accession>A0A7G1NCL1</accession>
<sequence>MVNLRQGTALTLALAALTVSAPAFAINASTDGAYAYTSGSDHYANVKDTAKDGHPVKAQYSRNFPQDDVSTLWEKRGYGHTAKSGYGGKIWQIRACEYIDNWPDDCSAWDND</sequence>
<feature type="signal peptide" evidence="1">
    <location>
        <begin position="1"/>
        <end position="25"/>
    </location>
</feature>
<evidence type="ECO:0000313" key="3">
    <source>
        <dbReference type="Proteomes" id="UP000516373"/>
    </source>
</evidence>
<feature type="chain" id="PRO_5028869074" evidence="1">
    <location>
        <begin position="26"/>
        <end position="112"/>
    </location>
</feature>
<dbReference type="Proteomes" id="UP000516373">
    <property type="component" value="Chromosome"/>
</dbReference>
<dbReference type="KEGG" id="stui:GCM10017668_23140"/>
<reference evidence="2 3" key="1">
    <citation type="journal article" date="2014" name="Int. J. Syst. Evol. Microbiol.">
        <title>Complete genome sequence of Corynebacterium casei LMG S-19264T (=DSM 44701T), isolated from a smear-ripened cheese.</title>
        <authorList>
            <consortium name="US DOE Joint Genome Institute (JGI-PGF)"/>
            <person name="Walter F."/>
            <person name="Albersmeier A."/>
            <person name="Kalinowski J."/>
            <person name="Ruckert C."/>
        </authorList>
    </citation>
    <scope>NUCLEOTIDE SEQUENCE [LARGE SCALE GENOMIC DNA]</scope>
    <source>
        <strain evidence="2 3">JCM 4255</strain>
    </source>
</reference>
<keyword evidence="1" id="KW-0732">Signal</keyword>